<dbReference type="SUPFAM" id="SSF47413">
    <property type="entry name" value="lambda repressor-like DNA-binding domains"/>
    <property type="match status" value="1"/>
</dbReference>
<dbReference type="Gene3D" id="1.10.260.40">
    <property type="entry name" value="lambda repressor-like DNA-binding domains"/>
    <property type="match status" value="1"/>
</dbReference>
<dbReference type="InterPro" id="IPR008003">
    <property type="entry name" value="DUF739"/>
</dbReference>
<protein>
    <submittedName>
        <fullName evidence="1">DUF739 family protein</fullName>
    </submittedName>
</protein>
<dbReference type="GO" id="GO:0003677">
    <property type="term" value="F:DNA binding"/>
    <property type="evidence" value="ECO:0007669"/>
    <property type="project" value="InterPro"/>
</dbReference>
<reference evidence="1" key="2">
    <citation type="submission" date="2021-09" db="EMBL/GenBank/DDBJ databases">
        <authorList>
            <person name="Gilroy R."/>
        </authorList>
    </citation>
    <scope>NUCLEOTIDE SEQUENCE</scope>
    <source>
        <strain evidence="1">ChiBcec21-2208</strain>
    </source>
</reference>
<dbReference type="CDD" id="cd00093">
    <property type="entry name" value="HTH_XRE"/>
    <property type="match status" value="1"/>
</dbReference>
<proteinExistence type="predicted"/>
<dbReference type="AlphaFoldDB" id="A0A921IM40"/>
<evidence type="ECO:0000313" key="1">
    <source>
        <dbReference type="EMBL" id="HJG29744.1"/>
    </source>
</evidence>
<dbReference type="Pfam" id="PF05339">
    <property type="entry name" value="DUF739"/>
    <property type="match status" value="1"/>
</dbReference>
<accession>A0A921IM40</accession>
<dbReference type="EMBL" id="DYVE01000355">
    <property type="protein sequence ID" value="HJG29744.1"/>
    <property type="molecule type" value="Genomic_DNA"/>
</dbReference>
<sequence length="69" mass="7758">MPYNYSKLLGRIVECCGTQANFAEKIGLSERTVSLKLNGKRAWKQPEISAACQILCIPTSEIDQYFFAL</sequence>
<comment type="caution">
    <text evidence="1">The sequence shown here is derived from an EMBL/GenBank/DDBJ whole genome shotgun (WGS) entry which is preliminary data.</text>
</comment>
<reference evidence="1" key="1">
    <citation type="journal article" date="2021" name="PeerJ">
        <title>Extensive microbial diversity within the chicken gut microbiome revealed by metagenomics and culture.</title>
        <authorList>
            <person name="Gilroy R."/>
            <person name="Ravi A."/>
            <person name="Getino M."/>
            <person name="Pursley I."/>
            <person name="Horton D.L."/>
            <person name="Alikhan N.F."/>
            <person name="Baker D."/>
            <person name="Gharbi K."/>
            <person name="Hall N."/>
            <person name="Watson M."/>
            <person name="Adriaenssens E.M."/>
            <person name="Foster-Nyarko E."/>
            <person name="Jarju S."/>
            <person name="Secka A."/>
            <person name="Antonio M."/>
            <person name="Oren A."/>
            <person name="Chaudhuri R.R."/>
            <person name="La Ragione R."/>
            <person name="Hildebrand F."/>
            <person name="Pallen M.J."/>
        </authorList>
    </citation>
    <scope>NUCLEOTIDE SEQUENCE</scope>
    <source>
        <strain evidence="1">ChiBcec21-2208</strain>
    </source>
</reference>
<dbReference type="Proteomes" id="UP000782880">
    <property type="component" value="Unassembled WGS sequence"/>
</dbReference>
<name>A0A921IM40_9FIRM</name>
<dbReference type="InterPro" id="IPR010982">
    <property type="entry name" value="Lambda_DNA-bd_dom_sf"/>
</dbReference>
<gene>
    <name evidence="1" type="ORF">K8V20_14010</name>
</gene>
<dbReference type="InterPro" id="IPR001387">
    <property type="entry name" value="Cro/C1-type_HTH"/>
</dbReference>
<organism evidence="1 2">
    <name type="scientific">Subdoligranulum variabile</name>
    <dbReference type="NCBI Taxonomy" id="214851"/>
    <lineage>
        <taxon>Bacteria</taxon>
        <taxon>Bacillati</taxon>
        <taxon>Bacillota</taxon>
        <taxon>Clostridia</taxon>
        <taxon>Eubacteriales</taxon>
        <taxon>Oscillospiraceae</taxon>
        <taxon>Subdoligranulum</taxon>
    </lineage>
</organism>
<evidence type="ECO:0000313" key="2">
    <source>
        <dbReference type="Proteomes" id="UP000782880"/>
    </source>
</evidence>